<comment type="caution">
    <text evidence="3">The sequence shown here is derived from an EMBL/GenBank/DDBJ whole genome shotgun (WGS) entry which is preliminary data.</text>
</comment>
<comment type="similarity">
    <text evidence="1">Belongs to the ABC transporter superfamily.</text>
</comment>
<sequence length="89" mass="9730">MRGLLGLLESDAGDALIFGSPFSTRRERNIVGTSIDGIGFTPGATARRELMMWAHAHDVSRERVDSVLDQVSLTDAQNRSVQKLSQGMK</sequence>
<accession>A0ABS0VWV1</accession>
<name>A0ABS0VWV1_9CORY</name>
<dbReference type="RefSeq" id="WP_198736817.1">
    <property type="nucleotide sequence ID" value="NZ_JAPMKY010000004.1"/>
</dbReference>
<dbReference type="PANTHER" id="PTHR43335">
    <property type="entry name" value="ABC TRANSPORTER, ATP-BINDING PROTEIN"/>
    <property type="match status" value="1"/>
</dbReference>
<dbReference type="PANTHER" id="PTHR43335:SF4">
    <property type="entry name" value="ABC TRANSPORTER, ATP-BINDING PROTEIN"/>
    <property type="match status" value="1"/>
</dbReference>
<dbReference type="EMBL" id="JAEIOT010000011">
    <property type="protein sequence ID" value="MBI9001258.1"/>
    <property type="molecule type" value="Genomic_DNA"/>
</dbReference>
<keyword evidence="4" id="KW-1185">Reference proteome</keyword>
<proteinExistence type="inferred from homology"/>
<evidence type="ECO:0000313" key="3">
    <source>
        <dbReference type="EMBL" id="MBI9001258.1"/>
    </source>
</evidence>
<dbReference type="Proteomes" id="UP000625574">
    <property type="component" value="Unassembled WGS sequence"/>
</dbReference>
<evidence type="ECO:0000313" key="4">
    <source>
        <dbReference type="Proteomes" id="UP000625574"/>
    </source>
</evidence>
<dbReference type="Gene3D" id="3.40.50.300">
    <property type="entry name" value="P-loop containing nucleotide triphosphate hydrolases"/>
    <property type="match status" value="1"/>
</dbReference>
<dbReference type="InterPro" id="IPR027417">
    <property type="entry name" value="P-loop_NTPase"/>
</dbReference>
<protein>
    <recommendedName>
        <fullName evidence="5">ANTAR domain-containing protein</fullName>
    </recommendedName>
</protein>
<gene>
    <name evidence="3" type="ORF">JDV76_09810</name>
</gene>
<reference evidence="3 4" key="1">
    <citation type="submission" date="2020-12" db="EMBL/GenBank/DDBJ databases">
        <title>Genome public.</title>
        <authorList>
            <person name="Sun Q."/>
        </authorList>
    </citation>
    <scope>NUCLEOTIDE SEQUENCE [LARGE SCALE GENOMIC DNA]</scope>
    <source>
        <strain evidence="3 4">CCM 8864</strain>
    </source>
</reference>
<evidence type="ECO:0000256" key="2">
    <source>
        <dbReference type="ARBA" id="ARBA00022448"/>
    </source>
</evidence>
<dbReference type="SUPFAM" id="SSF52540">
    <property type="entry name" value="P-loop containing nucleoside triphosphate hydrolases"/>
    <property type="match status" value="1"/>
</dbReference>
<keyword evidence="2" id="KW-0813">Transport</keyword>
<organism evidence="3 4">
    <name type="scientific">Corynebacterium marambiense</name>
    <dbReference type="NCBI Taxonomy" id="2765364"/>
    <lineage>
        <taxon>Bacteria</taxon>
        <taxon>Bacillati</taxon>
        <taxon>Actinomycetota</taxon>
        <taxon>Actinomycetes</taxon>
        <taxon>Mycobacteriales</taxon>
        <taxon>Corynebacteriaceae</taxon>
        <taxon>Corynebacterium</taxon>
    </lineage>
</organism>
<evidence type="ECO:0008006" key="5">
    <source>
        <dbReference type="Google" id="ProtNLM"/>
    </source>
</evidence>
<evidence type="ECO:0000256" key="1">
    <source>
        <dbReference type="ARBA" id="ARBA00005417"/>
    </source>
</evidence>